<dbReference type="PANTHER" id="PTHR44186:SF1">
    <property type="entry name" value="BARDET-BIEDL SYNDROME 4 PROTEIN"/>
    <property type="match status" value="1"/>
</dbReference>
<dbReference type="EMBL" id="CP027432">
    <property type="protein sequence ID" value="QCI28200.1"/>
    <property type="molecule type" value="Genomic_DNA"/>
</dbReference>
<evidence type="ECO:0000256" key="1">
    <source>
        <dbReference type="ARBA" id="ARBA00022737"/>
    </source>
</evidence>
<evidence type="ECO:0000313" key="4">
    <source>
        <dbReference type="Proteomes" id="UP000298805"/>
    </source>
</evidence>
<keyword evidence="4" id="KW-1185">Reference proteome</keyword>
<protein>
    <recommendedName>
        <fullName evidence="5">Tetratricopeptide repeat protein</fullName>
    </recommendedName>
</protein>
<dbReference type="Proteomes" id="UP000298805">
    <property type="component" value="Chromosome"/>
</dbReference>
<dbReference type="SUPFAM" id="SSF48452">
    <property type="entry name" value="TPR-like"/>
    <property type="match status" value="2"/>
</dbReference>
<proteinExistence type="predicted"/>
<sequence length="422" mass="50728">MEKRLRRKISLLIAGIFIITGCATKQTPPPIGKKVIPNEDEYIIKALLAEDSGEFNKSIAIYKYLYQKTKKPVYYEKIVEDLFRERKFDEVIKKAEEFNKEHFDKKIFEYEIFALLEKKEYEKAKNLLKEKFNKKDEFYYMMMSYILIKQNKLDEAVYYLKSLYALNHSKNVLLELSDVLIRLKKYNEALAYLRTHLDLYGCDFDVCKRLAVIYKQTYDYDNLANIYEKLGIYDEKYLVYAINIYMENGEYKKAINLIKKYGLNKEYLMMVYVQEKKFRKASAVAYELYEKTSNPKYLLKYCEYLYYDHPTKEEIKDIAKKLEYLIAFYPNAYLYNFLGYVLIDNDINVKKGLYFVQKAVELQPENIEYIDSLAWGYYKLGKCKEAWDIIRYIQTKDKEILKHKRLIEKCVRRGKREGEMVK</sequence>
<keyword evidence="1" id="KW-0677">Repeat</keyword>
<accession>A0ABX5TJ19</accession>
<organism evidence="3 4">
    <name type="scientific">Caminibacter pacificus</name>
    <dbReference type="NCBI Taxonomy" id="1424653"/>
    <lineage>
        <taxon>Bacteria</taxon>
        <taxon>Pseudomonadati</taxon>
        <taxon>Campylobacterota</taxon>
        <taxon>Epsilonproteobacteria</taxon>
        <taxon>Nautiliales</taxon>
        <taxon>Nautiliaceae</taxon>
        <taxon>Caminibacter</taxon>
    </lineage>
</organism>
<dbReference type="PANTHER" id="PTHR44186">
    <property type="match status" value="1"/>
</dbReference>
<name>A0ABX5TJ19_9BACT</name>
<dbReference type="PROSITE" id="PS51257">
    <property type="entry name" value="PROKAR_LIPOPROTEIN"/>
    <property type="match status" value="1"/>
</dbReference>
<evidence type="ECO:0008006" key="5">
    <source>
        <dbReference type="Google" id="ProtNLM"/>
    </source>
</evidence>
<dbReference type="InterPro" id="IPR011990">
    <property type="entry name" value="TPR-like_helical_dom_sf"/>
</dbReference>
<reference evidence="3" key="1">
    <citation type="submission" date="2019-06" db="EMBL/GenBank/DDBJ databases">
        <title>A comparative analysis of the Nautiliaceae.</title>
        <authorList>
            <person name="Grosche A."/>
            <person name="Smedile F."/>
            <person name="Vetriani C."/>
        </authorList>
    </citation>
    <scope>NUCLEOTIDE SEQUENCE</scope>
    <source>
        <strain evidence="3">TB6</strain>
    </source>
</reference>
<keyword evidence="2" id="KW-0802">TPR repeat</keyword>
<evidence type="ECO:0000256" key="2">
    <source>
        <dbReference type="ARBA" id="ARBA00022803"/>
    </source>
</evidence>
<dbReference type="Gene3D" id="1.25.40.10">
    <property type="entry name" value="Tetratricopeptide repeat domain"/>
    <property type="match status" value="2"/>
</dbReference>
<gene>
    <name evidence="3" type="ORF">C6V80_04280</name>
</gene>
<evidence type="ECO:0000313" key="3">
    <source>
        <dbReference type="EMBL" id="QCI28200.1"/>
    </source>
</evidence>